<reference evidence="1 2" key="1">
    <citation type="submission" date="2024-06" db="EMBL/GenBank/DDBJ databases">
        <authorList>
            <person name="Li F."/>
        </authorList>
    </citation>
    <scope>NUCLEOTIDE SEQUENCE [LARGE SCALE GENOMIC DNA]</scope>
    <source>
        <strain evidence="1 2">GXAS 311</strain>
    </source>
</reference>
<evidence type="ECO:0000313" key="2">
    <source>
        <dbReference type="Proteomes" id="UP001548189"/>
    </source>
</evidence>
<gene>
    <name evidence="1" type="ORF">ABVT43_06020</name>
</gene>
<dbReference type="InterPro" id="IPR006977">
    <property type="entry name" value="Yip1_dom"/>
</dbReference>
<name>A0ABV2BSY1_9GAMM</name>
<proteinExistence type="predicted"/>
<protein>
    <submittedName>
        <fullName evidence="1">YIP1 family protein</fullName>
    </submittedName>
</protein>
<keyword evidence="2" id="KW-1185">Reference proteome</keyword>
<evidence type="ECO:0000313" key="1">
    <source>
        <dbReference type="EMBL" id="MET1254677.1"/>
    </source>
</evidence>
<dbReference type="Proteomes" id="UP001548189">
    <property type="component" value="Unassembled WGS sequence"/>
</dbReference>
<accession>A0ABV2BSY1</accession>
<dbReference type="EMBL" id="JBEVCJ010000005">
    <property type="protein sequence ID" value="MET1254677.1"/>
    <property type="molecule type" value="Genomic_DNA"/>
</dbReference>
<comment type="caution">
    <text evidence="1">The sequence shown here is derived from an EMBL/GenBank/DDBJ whole genome shotgun (WGS) entry which is preliminary data.</text>
</comment>
<sequence>MSNSANSLSIFTNILTSPQQAYRDIQQSYSILFPLGLILILNTAAIILLYSNIDYQWFIEQLVEAEAGDLSKAEQDAMRQGMSMMSPGVMGAISAVTVAVIVFVVFALYSLYLVIVSSITNDGYQFKQWLSLVSWSSIPAIFGALASIIFILMSENGQISPASVNPLSLNELIFGLDGMKGAGKILASTDISIFWTIALLTIGYAQWTKKSFIKSFLIVILPYAAYYGISLSLL</sequence>
<dbReference type="Pfam" id="PF04893">
    <property type="entry name" value="Yip1"/>
    <property type="match status" value="1"/>
</dbReference>
<organism evidence="1 2">
    <name type="scientific">Aliikangiella maris</name>
    <dbReference type="NCBI Taxonomy" id="3162458"/>
    <lineage>
        <taxon>Bacteria</taxon>
        <taxon>Pseudomonadati</taxon>
        <taxon>Pseudomonadota</taxon>
        <taxon>Gammaproteobacteria</taxon>
        <taxon>Oceanospirillales</taxon>
        <taxon>Pleioneaceae</taxon>
        <taxon>Aliikangiella</taxon>
    </lineage>
</organism>